<dbReference type="RefSeq" id="WP_111348055.1">
    <property type="nucleotide sequence ID" value="NZ_QLII01000001.1"/>
</dbReference>
<proteinExistence type="predicted"/>
<dbReference type="SUPFAM" id="SSF109854">
    <property type="entry name" value="DinB/YfiT-like putative metalloenzymes"/>
    <property type="match status" value="1"/>
</dbReference>
<dbReference type="AlphaFoldDB" id="A0A327NRZ8"/>
<comment type="caution">
    <text evidence="2">The sequence shown here is derived from an EMBL/GenBank/DDBJ whole genome shotgun (WGS) entry which is preliminary data.</text>
</comment>
<evidence type="ECO:0000259" key="1">
    <source>
        <dbReference type="Pfam" id="PF12867"/>
    </source>
</evidence>
<name>A0A327NRZ8_9BACT</name>
<dbReference type="EMBL" id="QLII01000001">
    <property type="protein sequence ID" value="RAI77423.1"/>
    <property type="molecule type" value="Genomic_DNA"/>
</dbReference>
<dbReference type="InterPro" id="IPR024775">
    <property type="entry name" value="DinB-like"/>
</dbReference>
<organism evidence="2 3">
    <name type="scientific">Spirosoma telluris</name>
    <dbReference type="NCBI Taxonomy" id="2183553"/>
    <lineage>
        <taxon>Bacteria</taxon>
        <taxon>Pseudomonadati</taxon>
        <taxon>Bacteroidota</taxon>
        <taxon>Cytophagia</taxon>
        <taxon>Cytophagales</taxon>
        <taxon>Cytophagaceae</taxon>
        <taxon>Spirosoma</taxon>
    </lineage>
</organism>
<dbReference type="InterPro" id="IPR034660">
    <property type="entry name" value="DinB/YfiT-like"/>
</dbReference>
<keyword evidence="3" id="KW-1185">Reference proteome</keyword>
<dbReference type="Gene3D" id="1.20.120.450">
    <property type="entry name" value="dinb family like domain"/>
    <property type="match status" value="1"/>
</dbReference>
<accession>A0A327NRZ8</accession>
<dbReference type="Proteomes" id="UP000249016">
    <property type="component" value="Unassembled WGS sequence"/>
</dbReference>
<sequence>MSQLDQLLAEVASARVRYLSEVGKLTEAQAHWKPSPDVWSAVDNTEHLYWAEHGAIWGIWRALLAKQMGQPVWEGELIHRGLPIETIIERTWRTKEQVPPIAAPRMGGPLIFWLSAFASLQQPLSDLCIALANEDLETIIHPHALSGPLDIRQRFEFLRFHIDRHRNQVMALGLG</sequence>
<gene>
    <name evidence="2" type="ORF">HMF3257_30490</name>
</gene>
<feature type="domain" description="DinB-like" evidence="1">
    <location>
        <begin position="14"/>
        <end position="169"/>
    </location>
</feature>
<dbReference type="OrthoDB" id="5464839at2"/>
<evidence type="ECO:0000313" key="2">
    <source>
        <dbReference type="EMBL" id="RAI77423.1"/>
    </source>
</evidence>
<dbReference type="Pfam" id="PF12867">
    <property type="entry name" value="DinB_2"/>
    <property type="match status" value="1"/>
</dbReference>
<protein>
    <submittedName>
        <fullName evidence="2">DinB family protein</fullName>
    </submittedName>
</protein>
<evidence type="ECO:0000313" key="3">
    <source>
        <dbReference type="Proteomes" id="UP000249016"/>
    </source>
</evidence>
<reference evidence="2 3" key="1">
    <citation type="submission" date="2018-06" db="EMBL/GenBank/DDBJ databases">
        <title>Spirosoma sp. HMF3257 Genome sequencing and assembly.</title>
        <authorList>
            <person name="Kang H."/>
            <person name="Cha I."/>
            <person name="Kim H."/>
            <person name="Kang J."/>
            <person name="Joh K."/>
        </authorList>
    </citation>
    <scope>NUCLEOTIDE SEQUENCE [LARGE SCALE GENOMIC DNA]</scope>
    <source>
        <strain evidence="2 3">HMF3257</strain>
    </source>
</reference>